<evidence type="ECO:0000313" key="2">
    <source>
        <dbReference type="EMBL" id="KAK4130493.1"/>
    </source>
</evidence>
<feature type="transmembrane region" description="Helical" evidence="1">
    <location>
        <begin position="147"/>
        <end position="172"/>
    </location>
</feature>
<name>A0AAN6ZAC7_9PEZI</name>
<reference evidence="2" key="2">
    <citation type="submission" date="2023-05" db="EMBL/GenBank/DDBJ databases">
        <authorList>
            <consortium name="Lawrence Berkeley National Laboratory"/>
            <person name="Steindorff A."/>
            <person name="Hensen N."/>
            <person name="Bonometti L."/>
            <person name="Westerberg I."/>
            <person name="Brannstrom I.O."/>
            <person name="Guillou S."/>
            <person name="Cros-Aarteil S."/>
            <person name="Calhoun S."/>
            <person name="Haridas S."/>
            <person name="Kuo A."/>
            <person name="Mondo S."/>
            <person name="Pangilinan J."/>
            <person name="Riley R."/>
            <person name="Labutti K."/>
            <person name="Andreopoulos B."/>
            <person name="Lipzen A."/>
            <person name="Chen C."/>
            <person name="Yanf M."/>
            <person name="Daum C."/>
            <person name="Ng V."/>
            <person name="Clum A."/>
            <person name="Ohm R."/>
            <person name="Martin F."/>
            <person name="Silar P."/>
            <person name="Natvig D."/>
            <person name="Lalanne C."/>
            <person name="Gautier V."/>
            <person name="Ament-Velasquez S.L."/>
            <person name="Kruys A."/>
            <person name="Hutchinson M.I."/>
            <person name="Powell A.J."/>
            <person name="Barry K."/>
            <person name="Miller A.N."/>
            <person name="Grigoriev I.V."/>
            <person name="Debuchy R."/>
            <person name="Gladieux P."/>
            <person name="Thoren M.H."/>
            <person name="Johannesson H."/>
        </authorList>
    </citation>
    <scope>NUCLEOTIDE SEQUENCE</scope>
    <source>
        <strain evidence="2">CBS 123565</strain>
    </source>
</reference>
<evidence type="ECO:0000256" key="1">
    <source>
        <dbReference type="SAM" id="Phobius"/>
    </source>
</evidence>
<sequence>MFNAFEGSPRIVRLFGRGTVLERGTPPFDDFVQKHNVQTIPASRSIIIVRAHQAASSCGYSVPYYQFIKFRATLNDFFSKKADRFEQGKTDESLERYWAWKNSSSIDGLPGMEIGCKTAREEHIAPITKMVGQKAPQGYYNARRFSIWHLVLVAILASTCTACSLLLLSGLAHRIVGTA</sequence>
<accession>A0AAN6ZAC7</accession>
<keyword evidence="1" id="KW-0472">Membrane</keyword>
<dbReference type="PANTHER" id="PTHR39336:SF3">
    <property type="entry name" value="PYRIDOXAMINE PHOSPHATE OXIDASE"/>
    <property type="match status" value="1"/>
</dbReference>
<reference evidence="2" key="1">
    <citation type="journal article" date="2023" name="Mol. Phylogenet. Evol.">
        <title>Genome-scale phylogeny and comparative genomics of the fungal order Sordariales.</title>
        <authorList>
            <person name="Hensen N."/>
            <person name="Bonometti L."/>
            <person name="Westerberg I."/>
            <person name="Brannstrom I.O."/>
            <person name="Guillou S."/>
            <person name="Cros-Aarteil S."/>
            <person name="Calhoun S."/>
            <person name="Haridas S."/>
            <person name="Kuo A."/>
            <person name="Mondo S."/>
            <person name="Pangilinan J."/>
            <person name="Riley R."/>
            <person name="LaButti K."/>
            <person name="Andreopoulos B."/>
            <person name="Lipzen A."/>
            <person name="Chen C."/>
            <person name="Yan M."/>
            <person name="Daum C."/>
            <person name="Ng V."/>
            <person name="Clum A."/>
            <person name="Steindorff A."/>
            <person name="Ohm R.A."/>
            <person name="Martin F."/>
            <person name="Silar P."/>
            <person name="Natvig D.O."/>
            <person name="Lalanne C."/>
            <person name="Gautier V."/>
            <person name="Ament-Velasquez S.L."/>
            <person name="Kruys A."/>
            <person name="Hutchinson M.I."/>
            <person name="Powell A.J."/>
            <person name="Barry K."/>
            <person name="Miller A.N."/>
            <person name="Grigoriev I.V."/>
            <person name="Debuchy R."/>
            <person name="Gladieux P."/>
            <person name="Hiltunen Thoren M."/>
            <person name="Johannesson H."/>
        </authorList>
    </citation>
    <scope>NUCLEOTIDE SEQUENCE</scope>
    <source>
        <strain evidence="2">CBS 123565</strain>
    </source>
</reference>
<proteinExistence type="predicted"/>
<evidence type="ECO:0000313" key="3">
    <source>
        <dbReference type="Proteomes" id="UP001304895"/>
    </source>
</evidence>
<dbReference type="Proteomes" id="UP001304895">
    <property type="component" value="Unassembled WGS sequence"/>
</dbReference>
<dbReference type="PANTHER" id="PTHR39336">
    <property type="entry name" value="PYRIDOXAMINE PHOSPHATE OXIDASE FAMILY PROTEIN (AFU_ORTHOLOGUE AFUA_6G11440)"/>
    <property type="match status" value="1"/>
</dbReference>
<comment type="caution">
    <text evidence="2">The sequence shown here is derived from an EMBL/GenBank/DDBJ whole genome shotgun (WGS) entry which is preliminary data.</text>
</comment>
<keyword evidence="1" id="KW-1133">Transmembrane helix</keyword>
<dbReference type="AlphaFoldDB" id="A0AAN6ZAC7"/>
<gene>
    <name evidence="2" type="ORF">BT67DRAFT_214818</name>
</gene>
<keyword evidence="1" id="KW-0812">Transmembrane</keyword>
<keyword evidence="3" id="KW-1185">Reference proteome</keyword>
<organism evidence="2 3">
    <name type="scientific">Trichocladium antarcticum</name>
    <dbReference type="NCBI Taxonomy" id="1450529"/>
    <lineage>
        <taxon>Eukaryota</taxon>
        <taxon>Fungi</taxon>
        <taxon>Dikarya</taxon>
        <taxon>Ascomycota</taxon>
        <taxon>Pezizomycotina</taxon>
        <taxon>Sordariomycetes</taxon>
        <taxon>Sordariomycetidae</taxon>
        <taxon>Sordariales</taxon>
        <taxon>Chaetomiaceae</taxon>
        <taxon>Trichocladium</taxon>
    </lineage>
</organism>
<dbReference type="EMBL" id="MU853435">
    <property type="protein sequence ID" value="KAK4130493.1"/>
    <property type="molecule type" value="Genomic_DNA"/>
</dbReference>
<protein>
    <submittedName>
        <fullName evidence="2">Uncharacterized protein</fullName>
    </submittedName>
</protein>